<keyword evidence="4" id="KW-0406">Ion transport</keyword>
<dbReference type="SUPFAM" id="SSF51735">
    <property type="entry name" value="NAD(P)-binding Rossmann-fold domains"/>
    <property type="match status" value="1"/>
</dbReference>
<dbReference type="GO" id="GO:0015079">
    <property type="term" value="F:potassium ion transmembrane transporter activity"/>
    <property type="evidence" value="ECO:0007669"/>
    <property type="project" value="InterPro"/>
</dbReference>
<dbReference type="InterPro" id="IPR036291">
    <property type="entry name" value="NAD(P)-bd_dom_sf"/>
</dbReference>
<accession>A0A1V3X4C8</accession>
<dbReference type="Proteomes" id="UP000189229">
    <property type="component" value="Unassembled WGS sequence"/>
</dbReference>
<evidence type="ECO:0000256" key="3">
    <source>
        <dbReference type="ARBA" id="ARBA00022958"/>
    </source>
</evidence>
<comment type="caution">
    <text evidence="6">The sequence shown here is derived from an EMBL/GenBank/DDBJ whole genome shotgun (WGS) entry which is preliminary data.</text>
</comment>
<dbReference type="PANTHER" id="PTHR43833">
    <property type="entry name" value="POTASSIUM CHANNEL PROTEIN 2-RELATED-RELATED"/>
    <property type="match status" value="1"/>
</dbReference>
<keyword evidence="2" id="KW-0633">Potassium transport</keyword>
<dbReference type="InterPro" id="IPR050721">
    <property type="entry name" value="Trk_Ktr_HKT_K-transport"/>
</dbReference>
<organism evidence="6 7">
    <name type="scientific">Mycobacterium kansasii</name>
    <dbReference type="NCBI Taxonomy" id="1768"/>
    <lineage>
        <taxon>Bacteria</taxon>
        <taxon>Bacillati</taxon>
        <taxon>Actinomycetota</taxon>
        <taxon>Actinomycetes</taxon>
        <taxon>Mycobacteriales</taxon>
        <taxon>Mycobacteriaceae</taxon>
        <taxon>Mycobacterium</taxon>
    </lineage>
</organism>
<evidence type="ECO:0000313" key="7">
    <source>
        <dbReference type="Proteomes" id="UP000189229"/>
    </source>
</evidence>
<gene>
    <name evidence="6" type="ORF">BZL30_5203</name>
</gene>
<dbReference type="AlphaFoldDB" id="A0A1V3X4C8"/>
<dbReference type="PANTHER" id="PTHR43833:SF5">
    <property type="entry name" value="TRK SYSTEM POTASSIUM UPTAKE PROTEIN TRKA"/>
    <property type="match status" value="1"/>
</dbReference>
<evidence type="ECO:0000313" key="6">
    <source>
        <dbReference type="EMBL" id="OOK73968.1"/>
    </source>
</evidence>
<evidence type="ECO:0000256" key="1">
    <source>
        <dbReference type="ARBA" id="ARBA00022448"/>
    </source>
</evidence>
<dbReference type="InterPro" id="IPR003148">
    <property type="entry name" value="RCK_N"/>
</dbReference>
<dbReference type="PRINTS" id="PR00335">
    <property type="entry name" value="KUPTAKETRKA"/>
</dbReference>
<reference evidence="6 7" key="1">
    <citation type="submission" date="2017-02" db="EMBL/GenBank/DDBJ databases">
        <title>Complete genome sequences of Mycobacterium kansasii strains isolated from rhesus macaques.</title>
        <authorList>
            <person name="Panda A."/>
            <person name="Nagaraj S."/>
            <person name="Zhao X."/>
            <person name="Tettelin H."/>
            <person name="Detolla L.J."/>
        </authorList>
    </citation>
    <scope>NUCLEOTIDE SEQUENCE [LARGE SCALE GENOMIC DNA]</scope>
    <source>
        <strain evidence="6 7">11-3813</strain>
    </source>
</reference>
<feature type="domain" description="RCK N-terminal" evidence="5">
    <location>
        <begin position="1"/>
        <end position="122"/>
    </location>
</feature>
<dbReference type="Gene3D" id="3.40.50.720">
    <property type="entry name" value="NAD(P)-binding Rossmann-like Domain"/>
    <property type="match status" value="1"/>
</dbReference>
<dbReference type="EMBL" id="MVBM01000004">
    <property type="protein sequence ID" value="OOK73968.1"/>
    <property type="molecule type" value="Genomic_DNA"/>
</dbReference>
<dbReference type="InterPro" id="IPR006036">
    <property type="entry name" value="K_uptake_TrkA"/>
</dbReference>
<evidence type="ECO:0000259" key="5">
    <source>
        <dbReference type="PROSITE" id="PS51201"/>
    </source>
</evidence>
<keyword evidence="1" id="KW-0813">Transport</keyword>
<proteinExistence type="predicted"/>
<dbReference type="PROSITE" id="PS51201">
    <property type="entry name" value="RCK_N"/>
    <property type="match status" value="1"/>
</dbReference>
<dbReference type="GO" id="GO:0005886">
    <property type="term" value="C:plasma membrane"/>
    <property type="evidence" value="ECO:0007669"/>
    <property type="project" value="InterPro"/>
</dbReference>
<evidence type="ECO:0000256" key="4">
    <source>
        <dbReference type="ARBA" id="ARBA00023065"/>
    </source>
</evidence>
<sequence length="122" mass="13052">MRIAVAGAGKVGRSVAHELLDRGHKVLLIERQRNNFEPHTVPAADWLHADACELSTMHEAGVQTCDVLIAATGDDKANLVVGLLAKTEFGCPGWWRGSTTCTTSGCSAAPGASMWRSRRRAP</sequence>
<keyword evidence="3" id="KW-0630">Potassium</keyword>
<dbReference type="Pfam" id="PF02254">
    <property type="entry name" value="TrkA_N"/>
    <property type="match status" value="1"/>
</dbReference>
<evidence type="ECO:0000256" key="2">
    <source>
        <dbReference type="ARBA" id="ARBA00022538"/>
    </source>
</evidence>
<protein>
    <submittedName>
        <fullName evidence="6">NADH(P)-binding family protein</fullName>
    </submittedName>
</protein>
<name>A0A1V3X4C8_MYCKA</name>